<accession>A0ACB9HIZ2</accession>
<evidence type="ECO:0000313" key="1">
    <source>
        <dbReference type="EMBL" id="KAI3795271.1"/>
    </source>
</evidence>
<organism evidence="1 2">
    <name type="scientific">Smallanthus sonchifolius</name>
    <dbReference type="NCBI Taxonomy" id="185202"/>
    <lineage>
        <taxon>Eukaryota</taxon>
        <taxon>Viridiplantae</taxon>
        <taxon>Streptophyta</taxon>
        <taxon>Embryophyta</taxon>
        <taxon>Tracheophyta</taxon>
        <taxon>Spermatophyta</taxon>
        <taxon>Magnoliopsida</taxon>
        <taxon>eudicotyledons</taxon>
        <taxon>Gunneridae</taxon>
        <taxon>Pentapetalae</taxon>
        <taxon>asterids</taxon>
        <taxon>campanulids</taxon>
        <taxon>Asterales</taxon>
        <taxon>Asteraceae</taxon>
        <taxon>Asteroideae</taxon>
        <taxon>Heliantheae alliance</taxon>
        <taxon>Millerieae</taxon>
        <taxon>Smallanthus</taxon>
    </lineage>
</organism>
<comment type="caution">
    <text evidence="1">The sequence shown here is derived from an EMBL/GenBank/DDBJ whole genome shotgun (WGS) entry which is preliminary data.</text>
</comment>
<gene>
    <name evidence="1" type="ORF">L1987_37922</name>
</gene>
<sequence>MAPEYAMHGYLSVKADVFSFGILVLEIVSGRKVSDGSLAWSLFQSGKQLELVNETLIDTCNPSEALMCMQLGLLCCQAIVADRPGMNTLHLIISNDSFTLPKPGMPGLQGRGGCWTTTTNSSDTKASTTLSYDANQSVATSVEEFSINTISYSSINEGR</sequence>
<keyword evidence="2" id="KW-1185">Reference proteome</keyword>
<proteinExistence type="predicted"/>
<dbReference type="Proteomes" id="UP001056120">
    <property type="component" value="Linkage Group LG12"/>
</dbReference>
<dbReference type="EMBL" id="CM042029">
    <property type="protein sequence ID" value="KAI3795271.1"/>
    <property type="molecule type" value="Genomic_DNA"/>
</dbReference>
<evidence type="ECO:0000313" key="2">
    <source>
        <dbReference type="Proteomes" id="UP001056120"/>
    </source>
</evidence>
<protein>
    <submittedName>
        <fullName evidence="1">Uncharacterized protein</fullName>
    </submittedName>
</protein>
<name>A0ACB9HIZ2_9ASTR</name>
<reference evidence="1 2" key="2">
    <citation type="journal article" date="2022" name="Mol. Ecol. Resour.">
        <title>The genomes of chicory, endive, great burdock and yacon provide insights into Asteraceae paleo-polyploidization history and plant inulin production.</title>
        <authorList>
            <person name="Fan W."/>
            <person name="Wang S."/>
            <person name="Wang H."/>
            <person name="Wang A."/>
            <person name="Jiang F."/>
            <person name="Liu H."/>
            <person name="Zhao H."/>
            <person name="Xu D."/>
            <person name="Zhang Y."/>
        </authorList>
    </citation>
    <scope>NUCLEOTIDE SEQUENCE [LARGE SCALE GENOMIC DNA]</scope>
    <source>
        <strain evidence="2">cv. Yunnan</strain>
        <tissue evidence="1">Leaves</tissue>
    </source>
</reference>
<reference evidence="2" key="1">
    <citation type="journal article" date="2022" name="Mol. Ecol. Resour.">
        <title>The genomes of chicory, endive, great burdock and yacon provide insights into Asteraceae palaeo-polyploidization history and plant inulin production.</title>
        <authorList>
            <person name="Fan W."/>
            <person name="Wang S."/>
            <person name="Wang H."/>
            <person name="Wang A."/>
            <person name="Jiang F."/>
            <person name="Liu H."/>
            <person name="Zhao H."/>
            <person name="Xu D."/>
            <person name="Zhang Y."/>
        </authorList>
    </citation>
    <scope>NUCLEOTIDE SEQUENCE [LARGE SCALE GENOMIC DNA]</scope>
    <source>
        <strain evidence="2">cv. Yunnan</strain>
    </source>
</reference>